<reference evidence="1 2" key="1">
    <citation type="submission" date="2017-06" db="EMBL/GenBank/DDBJ databases">
        <authorList>
            <person name="Kim H.J."/>
            <person name="Triplett B.A."/>
        </authorList>
    </citation>
    <scope>NUCLEOTIDE SEQUENCE [LARGE SCALE GENOMIC DNA]</scope>
    <source>
        <strain evidence="1 2">DSM 8800</strain>
    </source>
</reference>
<organism evidence="1 2">
    <name type="scientific">Halorubrum vacuolatum</name>
    <name type="common">Natronobacterium vacuolatum</name>
    <dbReference type="NCBI Taxonomy" id="63740"/>
    <lineage>
        <taxon>Archaea</taxon>
        <taxon>Methanobacteriati</taxon>
        <taxon>Methanobacteriota</taxon>
        <taxon>Stenosarchaea group</taxon>
        <taxon>Halobacteria</taxon>
        <taxon>Halobacteriales</taxon>
        <taxon>Haloferacaceae</taxon>
        <taxon>Halorubrum</taxon>
    </lineage>
</organism>
<dbReference type="Proteomes" id="UP000198397">
    <property type="component" value="Unassembled WGS sequence"/>
</dbReference>
<dbReference type="EMBL" id="FZNQ01000006">
    <property type="protein sequence ID" value="SNR42983.1"/>
    <property type="molecule type" value="Genomic_DNA"/>
</dbReference>
<sequence length="248" mass="28018">MTETRDLVDTERHSIIKQRTAIVDAITSTSSVAAHLYAVIETTDHNINRTPRQNGEERVTLHVGRDGLRQWLRYGCERVMQIGGQTVCRPHKRHGAFTRPSDGYHDASSCAGVENPAGCLIHDLFGGDARLSQQLVTSRPTKRHLWEIAVDTPQPADIGLIVEAIRYLDSRDVSLPAHGHVNTRLVNPLYDEKEVLRTYLTQTVTDSMHHKDQRWRDSTCEKHIAALREQLAVRDELHPAIYPDGGER</sequence>
<protein>
    <submittedName>
        <fullName evidence="1">Uncharacterized protein</fullName>
    </submittedName>
</protein>
<keyword evidence="2" id="KW-1185">Reference proteome</keyword>
<accession>A0A238W9U0</accession>
<proteinExistence type="predicted"/>
<name>A0A238W9U0_HALVU</name>
<evidence type="ECO:0000313" key="2">
    <source>
        <dbReference type="Proteomes" id="UP000198397"/>
    </source>
</evidence>
<dbReference type="AlphaFoldDB" id="A0A238W9U0"/>
<gene>
    <name evidence="1" type="ORF">SAMN06264855_10650</name>
</gene>
<evidence type="ECO:0000313" key="1">
    <source>
        <dbReference type="EMBL" id="SNR42983.1"/>
    </source>
</evidence>